<dbReference type="InterPro" id="IPR007813">
    <property type="entry name" value="PilN"/>
</dbReference>
<keyword evidence="1" id="KW-0472">Membrane</keyword>
<evidence type="ECO:0000313" key="3">
    <source>
        <dbReference type="Proteomes" id="UP000176803"/>
    </source>
</evidence>
<dbReference type="Proteomes" id="UP000176803">
    <property type="component" value="Unassembled WGS sequence"/>
</dbReference>
<feature type="transmembrane region" description="Helical" evidence="1">
    <location>
        <begin position="26"/>
        <end position="46"/>
    </location>
</feature>
<sequence>MKYQINLFPSNEQKTSDKVVYFLFHYLRYILVFTQLIVISVFFYRFKVDQDIIDLKDSVKQKREIVLATSPLMKEVSQVNNKVDTVKKILTIQDGFVKLKEYIFSKVPSVIVLKSIRLKESSLEFSGLSADPQAVRDLYDSLTEDKKFEKINLEGVKKTEEGYAFSMTLEKFNADKK</sequence>
<accession>A0A1F7I4M1</accession>
<reference evidence="2 3" key="1">
    <citation type="journal article" date="2016" name="Nat. Commun.">
        <title>Thousands of microbial genomes shed light on interconnected biogeochemical processes in an aquifer system.</title>
        <authorList>
            <person name="Anantharaman K."/>
            <person name="Brown C.T."/>
            <person name="Hug L.A."/>
            <person name="Sharon I."/>
            <person name="Castelle C.J."/>
            <person name="Probst A.J."/>
            <person name="Thomas B.C."/>
            <person name="Singh A."/>
            <person name="Wilkins M.J."/>
            <person name="Karaoz U."/>
            <person name="Brodie E.L."/>
            <person name="Williams K.H."/>
            <person name="Hubbard S.S."/>
            <person name="Banfield J.F."/>
        </authorList>
    </citation>
    <scope>NUCLEOTIDE SEQUENCE [LARGE SCALE GENOMIC DNA]</scope>
</reference>
<evidence type="ECO:0000256" key="1">
    <source>
        <dbReference type="SAM" id="Phobius"/>
    </source>
</evidence>
<organism evidence="2 3">
    <name type="scientific">Candidatus Roizmanbacteria bacterium RIFCSPHIGHO2_12_FULL_41_11</name>
    <dbReference type="NCBI Taxonomy" id="1802052"/>
    <lineage>
        <taxon>Bacteria</taxon>
        <taxon>Candidatus Roizmaniibacteriota</taxon>
    </lineage>
</organism>
<gene>
    <name evidence="2" type="ORF">A3F03_02030</name>
</gene>
<comment type="caution">
    <text evidence="2">The sequence shown here is derived from an EMBL/GenBank/DDBJ whole genome shotgun (WGS) entry which is preliminary data.</text>
</comment>
<dbReference type="Pfam" id="PF05137">
    <property type="entry name" value="PilN"/>
    <property type="match status" value="1"/>
</dbReference>
<keyword evidence="1" id="KW-0812">Transmembrane</keyword>
<name>A0A1F7I4M1_9BACT</name>
<keyword evidence="1" id="KW-1133">Transmembrane helix</keyword>
<evidence type="ECO:0000313" key="2">
    <source>
        <dbReference type="EMBL" id="OGK38326.1"/>
    </source>
</evidence>
<evidence type="ECO:0008006" key="4">
    <source>
        <dbReference type="Google" id="ProtNLM"/>
    </source>
</evidence>
<dbReference type="EMBL" id="MGAC01000017">
    <property type="protein sequence ID" value="OGK38326.1"/>
    <property type="molecule type" value="Genomic_DNA"/>
</dbReference>
<proteinExistence type="predicted"/>
<dbReference type="AlphaFoldDB" id="A0A1F7I4M1"/>
<protein>
    <recommendedName>
        <fullName evidence="4">PilN domain-containing protein</fullName>
    </recommendedName>
</protein>